<feature type="domain" description="PDEase" evidence="4">
    <location>
        <begin position="112"/>
        <end position="445"/>
    </location>
</feature>
<keyword evidence="1 3" id="KW-0479">Metal-binding</keyword>
<protein>
    <recommendedName>
        <fullName evidence="3">Phosphodiesterase</fullName>
        <ecNumber evidence="3">3.1.4.-</ecNumber>
    </recommendedName>
</protein>
<evidence type="ECO:0000259" key="4">
    <source>
        <dbReference type="PROSITE" id="PS51845"/>
    </source>
</evidence>
<reference evidence="6" key="1">
    <citation type="submission" date="2025-08" db="UniProtKB">
        <authorList>
            <consortium name="RefSeq"/>
        </authorList>
    </citation>
    <scope>IDENTIFICATION</scope>
</reference>
<dbReference type="InterPro" id="IPR023174">
    <property type="entry name" value="PDEase_CS"/>
</dbReference>
<dbReference type="Proteomes" id="UP000694888">
    <property type="component" value="Unplaced"/>
</dbReference>
<evidence type="ECO:0000313" key="5">
    <source>
        <dbReference type="Proteomes" id="UP000694888"/>
    </source>
</evidence>
<dbReference type="InterPro" id="IPR023088">
    <property type="entry name" value="PDEase"/>
</dbReference>
<dbReference type="GeneID" id="101848127"/>
<dbReference type="InterPro" id="IPR002073">
    <property type="entry name" value="PDEase_catalytic_dom"/>
</dbReference>
<dbReference type="PRINTS" id="PR00387">
    <property type="entry name" value="PDIESTERASE1"/>
</dbReference>
<accession>A0ABM1VWH1</accession>
<gene>
    <name evidence="6" type="primary">LOC101848127</name>
</gene>
<proteinExistence type="inferred from homology"/>
<keyword evidence="2 3" id="KW-0378">Hydrolase</keyword>
<evidence type="ECO:0000256" key="3">
    <source>
        <dbReference type="RuleBase" id="RU363067"/>
    </source>
</evidence>
<dbReference type="RefSeq" id="XP_035826763.1">
    <property type="nucleotide sequence ID" value="XM_035970870.1"/>
</dbReference>
<dbReference type="SUPFAM" id="SSF109604">
    <property type="entry name" value="HD-domain/PDEase-like"/>
    <property type="match status" value="1"/>
</dbReference>
<dbReference type="PROSITE" id="PS00126">
    <property type="entry name" value="PDEASE_I_1"/>
    <property type="match status" value="1"/>
</dbReference>
<organism evidence="5 6">
    <name type="scientific">Aplysia californica</name>
    <name type="common">California sea hare</name>
    <dbReference type="NCBI Taxonomy" id="6500"/>
    <lineage>
        <taxon>Eukaryota</taxon>
        <taxon>Metazoa</taxon>
        <taxon>Spiralia</taxon>
        <taxon>Lophotrochozoa</taxon>
        <taxon>Mollusca</taxon>
        <taxon>Gastropoda</taxon>
        <taxon>Heterobranchia</taxon>
        <taxon>Euthyneura</taxon>
        <taxon>Tectipleura</taxon>
        <taxon>Aplysiida</taxon>
        <taxon>Aplysioidea</taxon>
        <taxon>Aplysiidae</taxon>
        <taxon>Aplysia</taxon>
    </lineage>
</organism>
<comment type="cofactor">
    <cofactor evidence="3">
        <name>a divalent metal cation</name>
        <dbReference type="ChEBI" id="CHEBI:60240"/>
    </cofactor>
    <text evidence="3">Binds 2 divalent metal cations per subunit. Site 1 may preferentially bind zinc ions, while site 2 has a preference for magnesium and/or manganese ions.</text>
</comment>
<dbReference type="InterPro" id="IPR003607">
    <property type="entry name" value="HD/PDEase_dom"/>
</dbReference>
<dbReference type="Pfam" id="PF00233">
    <property type="entry name" value="PDEase_I"/>
    <property type="match status" value="1"/>
</dbReference>
<evidence type="ECO:0000313" key="6">
    <source>
        <dbReference type="RefSeq" id="XP_035826763.1"/>
    </source>
</evidence>
<sequence>MEWRKKDKNFMNIVQTASTPDIFGDEYQDSNFEWSFVELSDRMKQYLHDDMAHSKPRKNLDRPIFYHTLDEPDDTRDIPADMESGHRDSIAPSDMYRHDDAGGSGSFPKTSISLNVTGATRKTLQQSINGWEFDLFALNGLTSGHALQAVAYEIFNQYGLLQKFRLTENHFMRFIVQVEKHYRHNPYHNSSHAADVLQTVNCIINRSGFISLLTDLEIFCTLITAIVHDIEHTGTNNNFHKNSGSEMANMYVVSVLENHHLRVGLRMLRDYEILRTLSNEQYEDFKFMLTSMILATDMSNHFLLLTNMKLMMFAPIKGTSRIRIKRLLMLLLHAADISNPAKPWDVHKVWVSLLCDEFFRQGDKEKELKLPVSPSCDRNSANIATLQIGFMQTFTQDTFDVVDKMLEKEIKYAGRIYYPFTPWQECMIDNTIKWSGRWKDLKFEQINDLLMETARSRKSIQPSFTKAPSGLRSEPLCCWPFRKPAKDVDVQAVLLSVLRPEEKESTVGEFD</sequence>
<name>A0ABM1VWH1_APLCA</name>
<dbReference type="SMART" id="SM00471">
    <property type="entry name" value="HDc"/>
    <property type="match status" value="1"/>
</dbReference>
<evidence type="ECO:0000256" key="1">
    <source>
        <dbReference type="ARBA" id="ARBA00022723"/>
    </source>
</evidence>
<dbReference type="PROSITE" id="PS51845">
    <property type="entry name" value="PDEASE_I_2"/>
    <property type="match status" value="1"/>
</dbReference>
<keyword evidence="5" id="KW-1185">Reference proteome</keyword>
<evidence type="ECO:0000256" key="2">
    <source>
        <dbReference type="ARBA" id="ARBA00022801"/>
    </source>
</evidence>
<dbReference type="Gene3D" id="1.10.1300.10">
    <property type="entry name" value="3'5'-cyclic nucleotide phosphodiesterase, catalytic domain"/>
    <property type="match status" value="1"/>
</dbReference>
<comment type="similarity">
    <text evidence="3">Belongs to the cyclic nucleotide phosphodiesterase family.</text>
</comment>
<dbReference type="PANTHER" id="PTHR11347">
    <property type="entry name" value="CYCLIC NUCLEOTIDE PHOSPHODIESTERASE"/>
    <property type="match status" value="1"/>
</dbReference>
<dbReference type="InterPro" id="IPR036971">
    <property type="entry name" value="PDEase_catalytic_dom_sf"/>
</dbReference>
<dbReference type="EC" id="3.1.4.-" evidence="3"/>